<dbReference type="EMBL" id="JACHNX010000009">
    <property type="protein sequence ID" value="MBB4610329.1"/>
    <property type="molecule type" value="Genomic_DNA"/>
</dbReference>
<evidence type="ECO:0000259" key="3">
    <source>
        <dbReference type="Pfam" id="PF13505"/>
    </source>
</evidence>
<feature type="signal peptide" evidence="2">
    <location>
        <begin position="1"/>
        <end position="27"/>
    </location>
</feature>
<evidence type="ECO:0000313" key="4">
    <source>
        <dbReference type="EMBL" id="MBB4610329.1"/>
    </source>
</evidence>
<organism evidence="4 5">
    <name type="scientific">Sphingomonas yabuuchiae</name>
    <dbReference type="NCBI Taxonomy" id="172044"/>
    <lineage>
        <taxon>Bacteria</taxon>
        <taxon>Pseudomonadati</taxon>
        <taxon>Pseudomonadota</taxon>
        <taxon>Alphaproteobacteria</taxon>
        <taxon>Sphingomonadales</taxon>
        <taxon>Sphingomonadaceae</taxon>
        <taxon>Sphingomonas</taxon>
    </lineage>
</organism>
<accession>A0ABR6KBB1</accession>
<proteinExistence type="predicted"/>
<reference evidence="4 5" key="1">
    <citation type="submission" date="2020-08" db="EMBL/GenBank/DDBJ databases">
        <title>Genomic Encyclopedia of Type Strains, Phase IV (KMG-IV): sequencing the most valuable type-strain genomes for metagenomic binning, comparative biology and taxonomic classification.</title>
        <authorList>
            <person name="Goeker M."/>
        </authorList>
    </citation>
    <scope>NUCLEOTIDE SEQUENCE [LARGE SCALE GENOMIC DNA]</scope>
    <source>
        <strain evidence="4 5">DSM 14562</strain>
    </source>
</reference>
<evidence type="ECO:0000256" key="2">
    <source>
        <dbReference type="SAM" id="SignalP"/>
    </source>
</evidence>
<evidence type="ECO:0000256" key="1">
    <source>
        <dbReference type="ARBA" id="ARBA00022729"/>
    </source>
</evidence>
<dbReference type="InterPro" id="IPR027385">
    <property type="entry name" value="Beta-barrel_OMP"/>
</dbReference>
<evidence type="ECO:0000313" key="5">
    <source>
        <dbReference type="Proteomes" id="UP000584663"/>
    </source>
</evidence>
<dbReference type="SUPFAM" id="SSF56925">
    <property type="entry name" value="OMPA-like"/>
    <property type="match status" value="1"/>
</dbReference>
<keyword evidence="5" id="KW-1185">Reference proteome</keyword>
<gene>
    <name evidence="4" type="ORF">GGQ89_002559</name>
</gene>
<comment type="caution">
    <text evidence="4">The sequence shown here is derived from an EMBL/GenBank/DDBJ whole genome shotgun (WGS) entry which is preliminary data.</text>
</comment>
<sequence length="197" mass="20928">MTDRRTFSMRILFAAILLTCLPATAFAQEKPVFAGPYAGPEAGAVIHGFTLDNGDNDMTYRTTGLAGGGFAGWMAPMGKRLRLGGEVAVHGGGGTARSQQVFAYAEQKATWGYSLTARAGYVLGRDTMIVAEAGYGGYRFDTRLSSNVLSDGSLDETSGLVAGLGIEQRLNRNLSLRVRGQAGESHGRIMVGLPIRF</sequence>
<dbReference type="Pfam" id="PF13505">
    <property type="entry name" value="OMP_b-brl"/>
    <property type="match status" value="1"/>
</dbReference>
<dbReference type="RefSeq" id="WP_380773118.1">
    <property type="nucleotide sequence ID" value="NZ_JBHMAL010000020.1"/>
</dbReference>
<feature type="chain" id="PRO_5045714380" evidence="2">
    <location>
        <begin position="28"/>
        <end position="197"/>
    </location>
</feature>
<feature type="domain" description="Outer membrane protein beta-barrel" evidence="3">
    <location>
        <begin position="13"/>
        <end position="178"/>
    </location>
</feature>
<protein>
    <submittedName>
        <fullName evidence="4">Opacity protein-like surface antigen</fullName>
    </submittedName>
</protein>
<dbReference type="Gene3D" id="2.40.160.20">
    <property type="match status" value="1"/>
</dbReference>
<keyword evidence="1 2" id="KW-0732">Signal</keyword>
<dbReference type="Proteomes" id="UP000584663">
    <property type="component" value="Unassembled WGS sequence"/>
</dbReference>
<name>A0ABR6KBB1_9SPHN</name>
<dbReference type="InterPro" id="IPR011250">
    <property type="entry name" value="OMP/PagP_B-barrel"/>
</dbReference>